<sequence length="192" mass="21877">MNTKGFSQILIKGKKYKPLENKIQRFYRLFAYSFIVALWGAEDEPGCWSLRRETSQTTRPEGHFRFIGVWEITKVYREWILMAKAVPGLSPLIALYNSPRLIVRYSQSVDRLGSFGKSAQRKKDTGHAAVLGWLPLEILSCGCPTDRAIESTASYERPPGESQAAGTDTKEALQRQFKRSRMNLSILLFLVE</sequence>
<dbReference type="AlphaFoldDB" id="A0AAE1AHC8"/>
<gene>
    <name evidence="1" type="ORF">RRG08_008029</name>
</gene>
<comment type="caution">
    <text evidence="1">The sequence shown here is derived from an EMBL/GenBank/DDBJ whole genome shotgun (WGS) entry which is preliminary data.</text>
</comment>
<accession>A0AAE1AHC8</accession>
<protein>
    <submittedName>
        <fullName evidence="1">Uncharacterized protein</fullName>
    </submittedName>
</protein>
<name>A0AAE1AHC8_9GAST</name>
<dbReference type="EMBL" id="JAWDGP010001825">
    <property type="protein sequence ID" value="KAK3787895.1"/>
    <property type="molecule type" value="Genomic_DNA"/>
</dbReference>
<proteinExistence type="predicted"/>
<organism evidence="1 2">
    <name type="scientific">Elysia crispata</name>
    <name type="common">lettuce slug</name>
    <dbReference type="NCBI Taxonomy" id="231223"/>
    <lineage>
        <taxon>Eukaryota</taxon>
        <taxon>Metazoa</taxon>
        <taxon>Spiralia</taxon>
        <taxon>Lophotrochozoa</taxon>
        <taxon>Mollusca</taxon>
        <taxon>Gastropoda</taxon>
        <taxon>Heterobranchia</taxon>
        <taxon>Euthyneura</taxon>
        <taxon>Panpulmonata</taxon>
        <taxon>Sacoglossa</taxon>
        <taxon>Placobranchoidea</taxon>
        <taxon>Plakobranchidae</taxon>
        <taxon>Elysia</taxon>
    </lineage>
</organism>
<dbReference type="Proteomes" id="UP001283361">
    <property type="component" value="Unassembled WGS sequence"/>
</dbReference>
<evidence type="ECO:0000313" key="2">
    <source>
        <dbReference type="Proteomes" id="UP001283361"/>
    </source>
</evidence>
<keyword evidence="2" id="KW-1185">Reference proteome</keyword>
<reference evidence="1" key="1">
    <citation type="journal article" date="2023" name="G3 (Bethesda)">
        <title>A reference genome for the long-term kleptoplast-retaining sea slug Elysia crispata morphotype clarki.</title>
        <authorList>
            <person name="Eastman K.E."/>
            <person name="Pendleton A.L."/>
            <person name="Shaikh M.A."/>
            <person name="Suttiyut T."/>
            <person name="Ogas R."/>
            <person name="Tomko P."/>
            <person name="Gavelis G."/>
            <person name="Widhalm J.R."/>
            <person name="Wisecaver J.H."/>
        </authorList>
    </citation>
    <scope>NUCLEOTIDE SEQUENCE</scope>
    <source>
        <strain evidence="1">ECLA1</strain>
    </source>
</reference>
<evidence type="ECO:0000313" key="1">
    <source>
        <dbReference type="EMBL" id="KAK3787895.1"/>
    </source>
</evidence>